<feature type="domain" description="EH" evidence="3">
    <location>
        <begin position="222"/>
        <end position="302"/>
    </location>
</feature>
<feature type="compositionally biased region" description="Polar residues" evidence="2">
    <location>
        <begin position="688"/>
        <end position="697"/>
    </location>
</feature>
<dbReference type="InterPro" id="IPR002048">
    <property type="entry name" value="EF_hand_dom"/>
</dbReference>
<dbReference type="SUPFAM" id="SSF47473">
    <property type="entry name" value="EF-hand"/>
    <property type="match status" value="3"/>
</dbReference>
<comment type="caution">
    <text evidence="5">The sequence shown here is derived from an EMBL/GenBank/DDBJ whole genome shotgun (WGS) entry which is preliminary data.</text>
</comment>
<evidence type="ECO:0000259" key="4">
    <source>
        <dbReference type="PROSITE" id="PS50222"/>
    </source>
</evidence>
<sequence length="715" mass="78203">MGVAFHDAEKELYAELFASAADGDGWISGQRAAEVLQASGLPQDVLFEIWGLADEAQAGALDLERFGVALRLIAHAQSGLPVSAELVHQEPFAPPRFEGPQETQGQGPDSNERELYAGFFGQLAHGDRIPGKEAYDFLCSSGLPWQSLQDIWHLADEQQQGFLGFESFGVALRLVAHCQAQAAPTRELVYQEPLSPPIFDREPQRPFPDAPSATEGGPTARQLRKYGRLFCRTVARWESSLGGQAARELFLLALPEERLPGIWGLSDIDGDGQLRWPEFVLAMHLIRLARLGQELAEVPDALRAAVNALAPAPSYAAQPSNSPRSLSPARGGSAFDVDGEGKGQNPLGPAVRNRDLPVLPEFQAPEVTEVTEVKEKEKAKKEKKKKKKDKDLEDTTWSQEPEAFGELSLAPDPFSTWPAVQPEPAGSPEAQGSQGPPGRFPLGSPSGSPTLPVADPFQTEAGAFAEAPDPFETEVAMKEEFDPFGTRKLSQPEVREEPQPVEHLVALLEEEKGLLRRARQDSVELREELLQLEEACRREEKAAAAPDRGETASRQLQRQLSASQGQLVELRAEYDLLRRESVFLRQNQTGSAAEAQSLRRLLDEYRRDVQVLERSVGFLESAKSSLEAQKVALDTAAARVELQVRTEAARLAEDQRELRVLRKALESLRGSPKAEGLADGFGSPGVGQMQSHWSSGISMLDSPPDRSWMAGRGGV</sequence>
<dbReference type="InterPro" id="IPR000261">
    <property type="entry name" value="EH_dom"/>
</dbReference>
<gene>
    <name evidence="5" type="ORF">EVOR1521_LOCUS9251</name>
</gene>
<dbReference type="AlphaFoldDB" id="A0AA36MV95"/>
<evidence type="ECO:0000256" key="2">
    <source>
        <dbReference type="SAM" id="MobiDB-lite"/>
    </source>
</evidence>
<evidence type="ECO:0000313" key="5">
    <source>
        <dbReference type="EMBL" id="CAJ1381629.1"/>
    </source>
</evidence>
<dbReference type="Proteomes" id="UP001178507">
    <property type="component" value="Unassembled WGS sequence"/>
</dbReference>
<feature type="region of interest" description="Disordered" evidence="2">
    <location>
        <begin position="313"/>
        <end position="499"/>
    </location>
</feature>
<keyword evidence="6" id="KW-1185">Reference proteome</keyword>
<feature type="region of interest" description="Disordered" evidence="2">
    <location>
        <begin position="92"/>
        <end position="112"/>
    </location>
</feature>
<feature type="domain" description="EH" evidence="3">
    <location>
        <begin position="9"/>
        <end position="86"/>
    </location>
</feature>
<feature type="region of interest" description="Disordered" evidence="2">
    <location>
        <begin position="199"/>
        <end position="219"/>
    </location>
</feature>
<dbReference type="SMART" id="SM00027">
    <property type="entry name" value="EH"/>
    <property type="match status" value="3"/>
</dbReference>
<feature type="domain" description="EF-hand" evidence="4">
    <location>
        <begin position="254"/>
        <end position="289"/>
    </location>
</feature>
<dbReference type="PROSITE" id="PS50222">
    <property type="entry name" value="EF_HAND_2"/>
    <property type="match status" value="1"/>
</dbReference>
<dbReference type="CDD" id="cd00052">
    <property type="entry name" value="EH"/>
    <property type="match status" value="1"/>
</dbReference>
<dbReference type="GO" id="GO:0016197">
    <property type="term" value="P:endosomal transport"/>
    <property type="evidence" value="ECO:0007669"/>
    <property type="project" value="TreeGrafter"/>
</dbReference>
<dbReference type="PROSITE" id="PS50031">
    <property type="entry name" value="EH"/>
    <property type="match status" value="3"/>
</dbReference>
<dbReference type="InterPro" id="IPR011992">
    <property type="entry name" value="EF-hand-dom_pair"/>
</dbReference>
<dbReference type="EMBL" id="CAUJNA010000826">
    <property type="protein sequence ID" value="CAJ1381629.1"/>
    <property type="molecule type" value="Genomic_DNA"/>
</dbReference>
<feature type="compositionally biased region" description="Low complexity" evidence="2">
    <location>
        <begin position="441"/>
        <end position="452"/>
    </location>
</feature>
<dbReference type="GO" id="GO:0005737">
    <property type="term" value="C:cytoplasm"/>
    <property type="evidence" value="ECO:0007669"/>
    <property type="project" value="TreeGrafter"/>
</dbReference>
<dbReference type="GO" id="GO:0005886">
    <property type="term" value="C:plasma membrane"/>
    <property type="evidence" value="ECO:0007669"/>
    <property type="project" value="TreeGrafter"/>
</dbReference>
<feature type="domain" description="EH" evidence="3">
    <location>
        <begin position="137"/>
        <end position="197"/>
    </location>
</feature>
<name>A0AA36MV95_9DINO</name>
<evidence type="ECO:0008006" key="7">
    <source>
        <dbReference type="Google" id="ProtNLM"/>
    </source>
</evidence>
<evidence type="ECO:0000313" key="6">
    <source>
        <dbReference type="Proteomes" id="UP001178507"/>
    </source>
</evidence>
<keyword evidence="1" id="KW-0175">Coiled coil</keyword>
<feature type="coiled-coil region" evidence="1">
    <location>
        <begin position="508"/>
        <end position="622"/>
    </location>
</feature>
<evidence type="ECO:0000256" key="1">
    <source>
        <dbReference type="SAM" id="Coils"/>
    </source>
</evidence>
<dbReference type="PANTHER" id="PTHR11216:SF170">
    <property type="entry name" value="DYNAMIN ASSOCIATED PROTEIN 160, ISOFORM D"/>
    <property type="match status" value="1"/>
</dbReference>
<evidence type="ECO:0000259" key="3">
    <source>
        <dbReference type="PROSITE" id="PS50031"/>
    </source>
</evidence>
<reference evidence="5" key="1">
    <citation type="submission" date="2023-08" db="EMBL/GenBank/DDBJ databases">
        <authorList>
            <person name="Chen Y."/>
            <person name="Shah S."/>
            <person name="Dougan E. K."/>
            <person name="Thang M."/>
            <person name="Chan C."/>
        </authorList>
    </citation>
    <scope>NUCLEOTIDE SEQUENCE</scope>
</reference>
<accession>A0AA36MV95</accession>
<dbReference type="GO" id="GO:0005509">
    <property type="term" value="F:calcium ion binding"/>
    <property type="evidence" value="ECO:0007669"/>
    <property type="project" value="InterPro"/>
</dbReference>
<dbReference type="Pfam" id="PF12763">
    <property type="entry name" value="EH"/>
    <property type="match status" value="3"/>
</dbReference>
<organism evidence="5 6">
    <name type="scientific">Effrenium voratum</name>
    <dbReference type="NCBI Taxonomy" id="2562239"/>
    <lineage>
        <taxon>Eukaryota</taxon>
        <taxon>Sar</taxon>
        <taxon>Alveolata</taxon>
        <taxon>Dinophyceae</taxon>
        <taxon>Suessiales</taxon>
        <taxon>Symbiodiniaceae</taxon>
        <taxon>Effrenium</taxon>
    </lineage>
</organism>
<proteinExistence type="predicted"/>
<protein>
    <recommendedName>
        <fullName evidence="7">Epidermal growth factor receptor substrate 15</fullName>
    </recommendedName>
</protein>
<dbReference type="GO" id="GO:0006897">
    <property type="term" value="P:endocytosis"/>
    <property type="evidence" value="ECO:0007669"/>
    <property type="project" value="TreeGrafter"/>
</dbReference>
<feature type="compositionally biased region" description="Low complexity" evidence="2">
    <location>
        <begin position="313"/>
        <end position="323"/>
    </location>
</feature>
<dbReference type="PANTHER" id="PTHR11216">
    <property type="entry name" value="EH DOMAIN"/>
    <property type="match status" value="1"/>
</dbReference>
<feature type="compositionally biased region" description="Basic and acidic residues" evidence="2">
    <location>
        <begin position="371"/>
        <end position="380"/>
    </location>
</feature>
<dbReference type="Gene3D" id="1.10.238.10">
    <property type="entry name" value="EF-hand"/>
    <property type="match status" value="3"/>
</dbReference>
<feature type="region of interest" description="Disordered" evidence="2">
    <location>
        <begin position="672"/>
        <end position="715"/>
    </location>
</feature>